<protein>
    <submittedName>
        <fullName evidence="3">VanZ family protein</fullName>
    </submittedName>
</protein>
<dbReference type="AlphaFoldDB" id="A0AAW4WE52"/>
<dbReference type="EMBL" id="JAJEQQ010000044">
    <property type="protein sequence ID" value="MCC2229242.1"/>
    <property type="molecule type" value="Genomic_DNA"/>
</dbReference>
<proteinExistence type="predicted"/>
<feature type="transmembrane region" description="Helical" evidence="1">
    <location>
        <begin position="87"/>
        <end position="103"/>
    </location>
</feature>
<dbReference type="RefSeq" id="WP_227589151.1">
    <property type="nucleotide sequence ID" value="NZ_JAJEQQ010000044.1"/>
</dbReference>
<evidence type="ECO:0000313" key="3">
    <source>
        <dbReference type="EMBL" id="MCC2229242.1"/>
    </source>
</evidence>
<keyword evidence="1" id="KW-0812">Transmembrane</keyword>
<feature type="transmembrane region" description="Helical" evidence="1">
    <location>
        <begin position="199"/>
        <end position="216"/>
    </location>
</feature>
<feature type="transmembrane region" description="Helical" evidence="1">
    <location>
        <begin position="12"/>
        <end position="34"/>
    </location>
</feature>
<keyword evidence="4" id="KW-1185">Reference proteome</keyword>
<gene>
    <name evidence="3" type="ORF">LKD40_15830</name>
</gene>
<evidence type="ECO:0000256" key="1">
    <source>
        <dbReference type="SAM" id="Phobius"/>
    </source>
</evidence>
<accession>A0AAW4WE52</accession>
<feature type="domain" description="VanZ-like" evidence="2">
    <location>
        <begin position="92"/>
        <end position="215"/>
    </location>
</feature>
<dbReference type="InterPro" id="IPR006976">
    <property type="entry name" value="VanZ-like"/>
</dbReference>
<name>A0AAW4WE52_9FIRM</name>
<reference evidence="3 4" key="1">
    <citation type="submission" date="2021-10" db="EMBL/GenBank/DDBJ databases">
        <title>Anaerobic single-cell dispensing facilitates the cultivation of human gut bacteria.</title>
        <authorList>
            <person name="Afrizal A."/>
        </authorList>
    </citation>
    <scope>NUCLEOTIDE SEQUENCE [LARGE SCALE GENOMIC DNA]</scope>
    <source>
        <strain evidence="3 4">CLA-AA-H217</strain>
    </source>
</reference>
<evidence type="ECO:0000313" key="4">
    <source>
        <dbReference type="Proteomes" id="UP001198612"/>
    </source>
</evidence>
<keyword evidence="1" id="KW-1133">Transmembrane helix</keyword>
<feature type="transmembrane region" description="Helical" evidence="1">
    <location>
        <begin position="164"/>
        <end position="187"/>
    </location>
</feature>
<evidence type="ECO:0000259" key="2">
    <source>
        <dbReference type="Pfam" id="PF04892"/>
    </source>
</evidence>
<comment type="caution">
    <text evidence="3">The sequence shown here is derived from an EMBL/GenBank/DDBJ whole genome shotgun (WGS) entry which is preliminary data.</text>
</comment>
<dbReference type="Pfam" id="PF04892">
    <property type="entry name" value="VanZ"/>
    <property type="match status" value="1"/>
</dbReference>
<organism evidence="3 4">
    <name type="scientific">Blautia fusiformis</name>
    <dbReference type="NCBI Taxonomy" id="2881264"/>
    <lineage>
        <taxon>Bacteria</taxon>
        <taxon>Bacillati</taxon>
        <taxon>Bacillota</taxon>
        <taxon>Clostridia</taxon>
        <taxon>Lachnospirales</taxon>
        <taxon>Lachnospiraceae</taxon>
        <taxon>Blautia</taxon>
    </lineage>
</organism>
<feature type="transmembrane region" description="Helical" evidence="1">
    <location>
        <begin position="131"/>
        <end position="152"/>
    </location>
</feature>
<feature type="transmembrane region" description="Helical" evidence="1">
    <location>
        <begin position="40"/>
        <end position="58"/>
    </location>
</feature>
<keyword evidence="1" id="KW-0472">Membrane</keyword>
<dbReference type="Proteomes" id="UP001198612">
    <property type="component" value="Unassembled WGS sequence"/>
</dbReference>
<sequence>MTELPDRRMVDCLAYVKGLIMKDIISSIITSVLTALYQPFWFSVILSVMVLFFYLFAYHNETGGRGIRGAFSVWWQYFRGNAFFRKLFFLTFYTTMILFRTLLNRDMWMNPLSDVMANWWIWKYGEDGTRYLTTECIENLMLFIPFTILLFWTAGKKILKKTTFLNIVWTGLKITFVFSLSIELLQLFLRLGTFQVSDLTYNTLGGGIGGAVYWIGHQLSVRRGAE</sequence>